<dbReference type="UniPathway" id="UPA00079">
    <property type="reaction ID" value="UER00169"/>
</dbReference>
<dbReference type="OrthoDB" id="9808140at2"/>
<dbReference type="InterPro" id="IPR029063">
    <property type="entry name" value="SAM-dependent_MTases_sf"/>
</dbReference>
<dbReference type="CDD" id="cd02440">
    <property type="entry name" value="AdoMet_MTases"/>
    <property type="match status" value="1"/>
</dbReference>
<evidence type="ECO:0000256" key="2">
    <source>
        <dbReference type="ARBA" id="ARBA00022679"/>
    </source>
</evidence>
<evidence type="ECO:0000256" key="4">
    <source>
        <dbReference type="HAMAP-Rule" id="MF_01813"/>
    </source>
</evidence>
<protein>
    <recommendedName>
        <fullName evidence="4">Demethylmenaquinone methyltransferase</fullName>
        <ecNumber evidence="4">2.1.1.163</ecNumber>
    </recommendedName>
</protein>
<dbReference type="GO" id="GO:0043770">
    <property type="term" value="F:demethylmenaquinone methyltransferase activity"/>
    <property type="evidence" value="ECO:0007669"/>
    <property type="project" value="UniProtKB-UniRule"/>
</dbReference>
<feature type="binding site" evidence="4">
    <location>
        <position position="119"/>
    </location>
    <ligand>
        <name>S-adenosyl-L-methionine</name>
        <dbReference type="ChEBI" id="CHEBI:59789"/>
    </ligand>
</feature>
<keyword evidence="4" id="KW-0474">Menaquinone biosynthesis</keyword>
<organism evidence="5 6">
    <name type="scientific">Mobilicoccus pelagius NBRC 104925</name>
    <dbReference type="NCBI Taxonomy" id="1089455"/>
    <lineage>
        <taxon>Bacteria</taxon>
        <taxon>Bacillati</taxon>
        <taxon>Actinomycetota</taxon>
        <taxon>Actinomycetes</taxon>
        <taxon>Micrococcales</taxon>
        <taxon>Dermatophilaceae</taxon>
        <taxon>Mobilicoccus</taxon>
    </lineage>
</organism>
<comment type="caution">
    <text evidence="5">The sequence shown here is derived from an EMBL/GenBank/DDBJ whole genome shotgun (WGS) entry which is preliminary data.</text>
</comment>
<dbReference type="HAMAP" id="MF_01813">
    <property type="entry name" value="MenG_UbiE_methyltr"/>
    <property type="match status" value="1"/>
</dbReference>
<feature type="binding site" evidence="4">
    <location>
        <position position="80"/>
    </location>
    <ligand>
        <name>S-adenosyl-L-methionine</name>
        <dbReference type="ChEBI" id="CHEBI:59789"/>
    </ligand>
</feature>
<dbReference type="Proteomes" id="UP000004367">
    <property type="component" value="Unassembled WGS sequence"/>
</dbReference>
<comment type="function">
    <text evidence="4">Methyltransferase required for the conversion of demethylmenaquinol (DMKH2) to menaquinol (MKH2).</text>
</comment>
<dbReference type="Gene3D" id="3.40.50.150">
    <property type="entry name" value="Vaccinia Virus protein VP39"/>
    <property type="match status" value="1"/>
</dbReference>
<dbReference type="PROSITE" id="PS01184">
    <property type="entry name" value="UBIE_2"/>
    <property type="match status" value="1"/>
</dbReference>
<name>H5UQD5_9MICO</name>
<feature type="binding site" evidence="4">
    <location>
        <position position="62"/>
    </location>
    <ligand>
        <name>S-adenosyl-L-methionine</name>
        <dbReference type="ChEBI" id="CHEBI:59789"/>
    </ligand>
</feature>
<dbReference type="AlphaFoldDB" id="H5UQD5"/>
<gene>
    <name evidence="4" type="primary">menG</name>
    <name evidence="5" type="synonym">ubiE</name>
    <name evidence="5" type="ORF">MOPEL_031_00450</name>
</gene>
<dbReference type="STRING" id="1089455.MOPEL_031_00450"/>
<dbReference type="NCBIfam" id="NF001241">
    <property type="entry name" value="PRK00216.1-2"/>
    <property type="match status" value="1"/>
</dbReference>
<comment type="catalytic activity">
    <reaction evidence="4">
        <text>a 2-demethylmenaquinol + S-adenosyl-L-methionine = a menaquinol + S-adenosyl-L-homocysteine + H(+)</text>
        <dbReference type="Rhea" id="RHEA:42640"/>
        <dbReference type="Rhea" id="RHEA-COMP:9539"/>
        <dbReference type="Rhea" id="RHEA-COMP:9563"/>
        <dbReference type="ChEBI" id="CHEBI:15378"/>
        <dbReference type="ChEBI" id="CHEBI:18151"/>
        <dbReference type="ChEBI" id="CHEBI:55437"/>
        <dbReference type="ChEBI" id="CHEBI:57856"/>
        <dbReference type="ChEBI" id="CHEBI:59789"/>
        <dbReference type="EC" id="2.1.1.163"/>
    </reaction>
</comment>
<comment type="pathway">
    <text evidence="4">Quinol/quinone metabolism; menaquinone biosynthesis; menaquinol from 1,4-dihydroxy-2-naphthoate: step 2/2.</text>
</comment>
<keyword evidence="1 4" id="KW-0489">Methyltransferase</keyword>
<proteinExistence type="inferred from homology"/>
<dbReference type="SUPFAM" id="SSF53335">
    <property type="entry name" value="S-adenosyl-L-methionine-dependent methyltransferases"/>
    <property type="match status" value="1"/>
</dbReference>
<dbReference type="PANTHER" id="PTHR43591:SF24">
    <property type="entry name" value="2-METHOXY-6-POLYPRENYL-1,4-BENZOQUINOL METHYLASE, MITOCHONDRIAL"/>
    <property type="match status" value="1"/>
</dbReference>
<evidence type="ECO:0000313" key="5">
    <source>
        <dbReference type="EMBL" id="GAB47943.1"/>
    </source>
</evidence>
<keyword evidence="2 4" id="KW-0808">Transferase</keyword>
<dbReference type="eggNOG" id="COG2226">
    <property type="taxonomic scope" value="Bacteria"/>
</dbReference>
<dbReference type="PANTHER" id="PTHR43591">
    <property type="entry name" value="METHYLTRANSFERASE"/>
    <property type="match status" value="1"/>
</dbReference>
<dbReference type="GO" id="GO:0009234">
    <property type="term" value="P:menaquinone biosynthetic process"/>
    <property type="evidence" value="ECO:0007669"/>
    <property type="project" value="UniProtKB-UniRule"/>
</dbReference>
<evidence type="ECO:0000256" key="1">
    <source>
        <dbReference type="ARBA" id="ARBA00022603"/>
    </source>
</evidence>
<comment type="similarity">
    <text evidence="4">Belongs to the class I-like SAM-binding methyltransferase superfamily. MenG/UbiE family.</text>
</comment>
<dbReference type="GO" id="GO:0032259">
    <property type="term" value="P:methylation"/>
    <property type="evidence" value="ECO:0007669"/>
    <property type="project" value="UniProtKB-KW"/>
</dbReference>
<keyword evidence="3 4" id="KW-0949">S-adenosyl-L-methionine</keyword>
<feature type="binding site" evidence="4">
    <location>
        <begin position="102"/>
        <end position="103"/>
    </location>
    <ligand>
        <name>S-adenosyl-L-methionine</name>
        <dbReference type="ChEBI" id="CHEBI:59789"/>
    </ligand>
</feature>
<keyword evidence="6" id="KW-1185">Reference proteome</keyword>
<reference evidence="5 6" key="1">
    <citation type="submission" date="2012-02" db="EMBL/GenBank/DDBJ databases">
        <title>Whole genome shotgun sequence of Mobilicoccus pelagius NBRC 104925.</title>
        <authorList>
            <person name="Yoshida Y."/>
            <person name="Hosoyama A."/>
            <person name="Tsuchikane K."/>
            <person name="Katsumata H."/>
            <person name="Yamazaki S."/>
            <person name="Fujita N."/>
        </authorList>
    </citation>
    <scope>NUCLEOTIDE SEQUENCE [LARGE SCALE GENOMIC DNA]</scope>
    <source>
        <strain evidence="5 6">NBRC 104925</strain>
    </source>
</reference>
<dbReference type="EMBL" id="BAFE01000029">
    <property type="protein sequence ID" value="GAB47943.1"/>
    <property type="molecule type" value="Genomic_DNA"/>
</dbReference>
<dbReference type="InterPro" id="IPR023576">
    <property type="entry name" value="UbiE/COQ5_MeTrFase_CS"/>
</dbReference>
<dbReference type="Pfam" id="PF01209">
    <property type="entry name" value="Ubie_methyltran"/>
    <property type="match status" value="1"/>
</dbReference>
<evidence type="ECO:0000313" key="6">
    <source>
        <dbReference type="Proteomes" id="UP000004367"/>
    </source>
</evidence>
<dbReference type="NCBIfam" id="TIGR01934">
    <property type="entry name" value="MenG_MenH_UbiE"/>
    <property type="match status" value="1"/>
</dbReference>
<dbReference type="EC" id="2.1.1.163" evidence="4"/>
<evidence type="ECO:0000256" key="3">
    <source>
        <dbReference type="ARBA" id="ARBA00022691"/>
    </source>
</evidence>
<sequence length="229" mass="24984">MMRAGLDKEPSDVARMFDAVAARYDLTNDVMTAGLVRSWRKVVTEAVDAGPGEVVLDIAAGTGTSSLPFREAGAHVISADFSLGMLREGKRRYTDLDFVAADATSLPLADASVDVVTMSYGLRNVREYAAALAEFRRVTRPGGRLVICEFSAPVQPMFREVYTRYIMGSLPTIARAVSSDPESYVYLAESIRDWPDQDRLATTIGGAGWRGVEWRNLLGGIVAIHRAYA</sequence>
<accession>H5UQD5</accession>
<dbReference type="InterPro" id="IPR004033">
    <property type="entry name" value="UbiE/COQ5_MeTrFase"/>
</dbReference>
<dbReference type="PROSITE" id="PS51608">
    <property type="entry name" value="SAM_MT_UBIE"/>
    <property type="match status" value="1"/>
</dbReference>
<dbReference type="RefSeq" id="WP_009481841.1">
    <property type="nucleotide sequence ID" value="NZ_BAFE01000029.1"/>
</dbReference>